<dbReference type="Proteomes" id="UP000192758">
    <property type="component" value="Unassembled WGS sequence"/>
</dbReference>
<dbReference type="InterPro" id="IPR031504">
    <property type="entry name" value="DMAP1-like"/>
</dbReference>
<dbReference type="OrthoDB" id="2189046at2759"/>
<name>A0A1W0E7H5_9MICR</name>
<reference evidence="1 2" key="1">
    <citation type="journal article" date="2017" name="Environ. Microbiol.">
        <title>Decay of the glycolytic pathway and adaptation to intranuclear parasitism within Enterocytozoonidae microsporidia.</title>
        <authorList>
            <person name="Wiredu Boakye D."/>
            <person name="Jaroenlak P."/>
            <person name="Prachumwat A."/>
            <person name="Williams T.A."/>
            <person name="Bateman K.S."/>
            <person name="Itsathitphaisarn O."/>
            <person name="Sritunyalucksana K."/>
            <person name="Paszkiewicz K.H."/>
            <person name="Moore K.A."/>
            <person name="Stentiford G.D."/>
            <person name="Williams B.A."/>
        </authorList>
    </citation>
    <scope>NUCLEOTIDE SEQUENCE [LARGE SCALE GENOMIC DNA]</scope>
    <source>
        <strain evidence="1 2">TH1</strain>
    </source>
</reference>
<comment type="caution">
    <text evidence="1">The sequence shown here is derived from an EMBL/GenBank/DDBJ whole genome shotgun (WGS) entry which is preliminary data.</text>
</comment>
<dbReference type="AlphaFoldDB" id="A0A1W0E7H5"/>
<sequence>MSRTNKKRSSITKKEELVSIKNDISHENIEIVKEYLNELKTIKEAYNKRKQLLNIMFWEYENHNTHLYEDRDAKIYKIISDKQIYPNSFLGSSLGFNKTNMDQKFLDILHKFRLDKKPNAPSPRNSVEFEKLKLLIIKLFEISAGKGVYKKK</sequence>
<proteinExistence type="predicted"/>
<dbReference type="Pfam" id="PF17024">
    <property type="entry name" value="DMAP1_like"/>
    <property type="match status" value="1"/>
</dbReference>
<evidence type="ECO:0000313" key="2">
    <source>
        <dbReference type="Proteomes" id="UP000192758"/>
    </source>
</evidence>
<dbReference type="VEuPathDB" id="MicrosporidiaDB:EHP00_1713"/>
<keyword evidence="2" id="KW-1185">Reference proteome</keyword>
<accession>A0A1W0E7H5</accession>
<evidence type="ECO:0000313" key="1">
    <source>
        <dbReference type="EMBL" id="OQS55181.1"/>
    </source>
</evidence>
<organism evidence="1 2">
    <name type="scientific">Ecytonucleospora hepatopenaei</name>
    <dbReference type="NCBI Taxonomy" id="646526"/>
    <lineage>
        <taxon>Eukaryota</taxon>
        <taxon>Fungi</taxon>
        <taxon>Fungi incertae sedis</taxon>
        <taxon>Microsporidia</taxon>
        <taxon>Enterocytozoonidae</taxon>
        <taxon>Ecytonucleospora</taxon>
    </lineage>
</organism>
<gene>
    <name evidence="1" type="ORF">EHP00_1713</name>
</gene>
<dbReference type="EMBL" id="MNPJ01000013">
    <property type="protein sequence ID" value="OQS55181.1"/>
    <property type="molecule type" value="Genomic_DNA"/>
</dbReference>
<protein>
    <submittedName>
        <fullName evidence="1">Uncharacterized protein</fullName>
    </submittedName>
</protein>